<feature type="region of interest" description="Disordered" evidence="1">
    <location>
        <begin position="13"/>
        <end position="33"/>
    </location>
</feature>
<evidence type="ECO:0000256" key="1">
    <source>
        <dbReference type="SAM" id="MobiDB-lite"/>
    </source>
</evidence>
<accession>A0ABQ0GHG7</accession>
<dbReference type="EMBL" id="BAAFSV010000004">
    <property type="protein sequence ID" value="GAB1317206.1"/>
    <property type="molecule type" value="Genomic_DNA"/>
</dbReference>
<evidence type="ECO:0000313" key="3">
    <source>
        <dbReference type="Proteomes" id="UP001628179"/>
    </source>
</evidence>
<organism evidence="2 3">
    <name type="scientific">Madurella fahalii</name>
    <dbReference type="NCBI Taxonomy" id="1157608"/>
    <lineage>
        <taxon>Eukaryota</taxon>
        <taxon>Fungi</taxon>
        <taxon>Dikarya</taxon>
        <taxon>Ascomycota</taxon>
        <taxon>Pezizomycotina</taxon>
        <taxon>Sordariomycetes</taxon>
        <taxon>Sordariomycetidae</taxon>
        <taxon>Sordariales</taxon>
        <taxon>Sordariales incertae sedis</taxon>
        <taxon>Madurella</taxon>
    </lineage>
</organism>
<evidence type="ECO:0000313" key="2">
    <source>
        <dbReference type="EMBL" id="GAB1317206.1"/>
    </source>
</evidence>
<reference evidence="2 3" key="1">
    <citation type="submission" date="2024-09" db="EMBL/GenBank/DDBJ databases">
        <title>Itraconazole resistance in Madurella fahalii resulting from another homologue of gene encoding cytochrome P450 14-alpha sterol demethylase (CYP51).</title>
        <authorList>
            <person name="Yoshioka I."/>
            <person name="Fahal A.H."/>
            <person name="Kaneko S."/>
            <person name="Yaguchi T."/>
        </authorList>
    </citation>
    <scope>NUCLEOTIDE SEQUENCE [LARGE SCALE GENOMIC DNA]</scope>
    <source>
        <strain evidence="2 3">IFM 68171</strain>
    </source>
</reference>
<comment type="caution">
    <text evidence="2">The sequence shown here is derived from an EMBL/GenBank/DDBJ whole genome shotgun (WGS) entry which is preliminary data.</text>
</comment>
<proteinExistence type="predicted"/>
<feature type="compositionally biased region" description="Polar residues" evidence="1">
    <location>
        <begin position="13"/>
        <end position="24"/>
    </location>
</feature>
<name>A0ABQ0GHG7_9PEZI</name>
<sequence length="156" mass="17496">MSAQDYYNQAQGYGYSNSGQQSYDPNQAPPPNYYQQQVCSAQRRLQTQGPPLTVTRNTSHTVAFRRGIRHMHLLPSSSKAHITFPKPRAMHRGNITSHSIMDITAVSPCLGQLLRRKPDPANRRASPLARVTVALWQRLRESLAASLVQRQNMVSG</sequence>
<dbReference type="RefSeq" id="XP_070918937.1">
    <property type="nucleotide sequence ID" value="XM_071062836.1"/>
</dbReference>
<protein>
    <submittedName>
        <fullName evidence="2">Uncharacterized protein</fullName>
    </submittedName>
</protein>
<gene>
    <name evidence="2" type="ORF">MFIFM68171_07416</name>
</gene>
<keyword evidence="3" id="KW-1185">Reference proteome</keyword>
<dbReference type="Proteomes" id="UP001628179">
    <property type="component" value="Unassembled WGS sequence"/>
</dbReference>
<dbReference type="GeneID" id="98178159"/>